<dbReference type="Gene3D" id="3.90.550.10">
    <property type="entry name" value="Spore Coat Polysaccharide Biosynthesis Protein SpsA, Chain A"/>
    <property type="match status" value="1"/>
</dbReference>
<keyword evidence="3" id="KW-0808">Transferase</keyword>
<evidence type="ECO:0000313" key="5">
    <source>
        <dbReference type="Proteomes" id="UP000829756"/>
    </source>
</evidence>
<dbReference type="InterPro" id="IPR050834">
    <property type="entry name" value="Glycosyltransf_2"/>
</dbReference>
<evidence type="ECO:0000259" key="1">
    <source>
        <dbReference type="Pfam" id="PF00535"/>
    </source>
</evidence>
<dbReference type="AlphaFoldDB" id="A0AAE9KHH4"/>
<evidence type="ECO:0000313" key="2">
    <source>
        <dbReference type="EMBL" id="TCP00789.1"/>
    </source>
</evidence>
<dbReference type="PANTHER" id="PTHR43685">
    <property type="entry name" value="GLYCOSYLTRANSFERASE"/>
    <property type="match status" value="1"/>
</dbReference>
<dbReference type="RefSeq" id="WP_132954699.1">
    <property type="nucleotide sequence ID" value="NZ_CP091507.1"/>
</dbReference>
<dbReference type="Proteomes" id="UP000294721">
    <property type="component" value="Unassembled WGS sequence"/>
</dbReference>
<dbReference type="InterPro" id="IPR001173">
    <property type="entry name" value="Glyco_trans_2-like"/>
</dbReference>
<gene>
    <name evidence="2" type="ORF">EV680_13517</name>
    <name evidence="3" type="ORF">LVJ78_03115</name>
</gene>
<proteinExistence type="predicted"/>
<name>A0AAE9KHH4_9NEIS</name>
<evidence type="ECO:0000313" key="3">
    <source>
        <dbReference type="EMBL" id="UOO80024.1"/>
    </source>
</evidence>
<organism evidence="3 5">
    <name type="scientific">Uruburuella suis</name>
    <dbReference type="NCBI Taxonomy" id="252130"/>
    <lineage>
        <taxon>Bacteria</taxon>
        <taxon>Pseudomonadati</taxon>
        <taxon>Pseudomonadota</taxon>
        <taxon>Betaproteobacteria</taxon>
        <taxon>Neisseriales</taxon>
        <taxon>Neisseriaceae</taxon>
        <taxon>Uruburuella</taxon>
    </lineage>
</organism>
<dbReference type="EC" id="2.4.-.-" evidence="3"/>
<feature type="domain" description="Glycosyltransferase 2-like" evidence="1">
    <location>
        <begin position="7"/>
        <end position="133"/>
    </location>
</feature>
<reference evidence="3" key="3">
    <citation type="journal article" date="2022" name="Res Sq">
        <title>Evolution of multicellular longitudinally dividing oral cavity symbionts (Neisseriaceae).</title>
        <authorList>
            <person name="Nyongesa S."/>
            <person name="Weber P."/>
            <person name="Bernet E."/>
            <person name="Pullido F."/>
            <person name="Nieckarz M."/>
            <person name="Delaby M."/>
            <person name="Nieves C."/>
            <person name="Viehboeck T."/>
            <person name="Krause N."/>
            <person name="Rivera-Millot A."/>
            <person name="Nakamura A."/>
            <person name="Vischer N."/>
            <person name="VanNieuwenhze M."/>
            <person name="Brun Y."/>
            <person name="Cava F."/>
            <person name="Bulgheresi S."/>
            <person name="Veyrier F."/>
        </authorList>
    </citation>
    <scope>NUCLEOTIDE SEQUENCE</scope>
    <source>
        <strain evidence="3">1258/02</strain>
    </source>
</reference>
<dbReference type="GO" id="GO:0016757">
    <property type="term" value="F:glycosyltransferase activity"/>
    <property type="evidence" value="ECO:0007669"/>
    <property type="project" value="UniProtKB-KW"/>
</dbReference>
<reference evidence="3" key="2">
    <citation type="submission" date="2021-12" db="EMBL/GenBank/DDBJ databases">
        <authorList>
            <person name="Veyrier F.J."/>
        </authorList>
    </citation>
    <scope>NUCLEOTIDE SEQUENCE</scope>
    <source>
        <strain evidence="3">1258/02</strain>
    </source>
</reference>
<dbReference type="EMBL" id="SLXE01000035">
    <property type="protein sequence ID" value="TCP00789.1"/>
    <property type="molecule type" value="Genomic_DNA"/>
</dbReference>
<keyword evidence="4" id="KW-1185">Reference proteome</keyword>
<evidence type="ECO:0000313" key="4">
    <source>
        <dbReference type="Proteomes" id="UP000294721"/>
    </source>
</evidence>
<keyword evidence="3" id="KW-0328">Glycosyltransferase</keyword>
<dbReference type="KEGG" id="usu:LVJ78_03115"/>
<dbReference type="EMBL" id="CP091507">
    <property type="protein sequence ID" value="UOO80024.1"/>
    <property type="molecule type" value="Genomic_DNA"/>
</dbReference>
<accession>A0AAE9KHH4</accession>
<protein>
    <submittedName>
        <fullName evidence="2">Glycosyl transferase family 2</fullName>
    </submittedName>
    <submittedName>
        <fullName evidence="3">Glycosyltransferase</fullName>
        <ecNumber evidence="3">2.4.-.-</ecNumber>
    </submittedName>
</protein>
<dbReference type="InterPro" id="IPR029044">
    <property type="entry name" value="Nucleotide-diphossugar_trans"/>
</dbReference>
<dbReference type="SUPFAM" id="SSF53448">
    <property type="entry name" value="Nucleotide-diphospho-sugar transferases"/>
    <property type="match status" value="1"/>
</dbReference>
<reference evidence="2 4" key="1">
    <citation type="submission" date="2019-03" db="EMBL/GenBank/DDBJ databases">
        <title>Genomic Encyclopedia of Type Strains, Phase IV (KMG-IV): sequencing the most valuable type-strain genomes for metagenomic binning, comparative biology and taxonomic classification.</title>
        <authorList>
            <person name="Goeker M."/>
        </authorList>
    </citation>
    <scope>NUCLEOTIDE SEQUENCE [LARGE SCALE GENOMIC DNA]</scope>
    <source>
        <strain evidence="2 4">DSM 17474</strain>
    </source>
</reference>
<dbReference type="Proteomes" id="UP000829756">
    <property type="component" value="Chromosome"/>
</dbReference>
<dbReference type="Pfam" id="PF00535">
    <property type="entry name" value="Glycos_transf_2"/>
    <property type="match status" value="1"/>
</dbReference>
<dbReference type="PANTHER" id="PTHR43685:SF2">
    <property type="entry name" value="GLYCOSYLTRANSFERASE 2-LIKE DOMAIN-CONTAINING PROTEIN"/>
    <property type="match status" value="1"/>
</dbReference>
<sequence length="278" mass="32317">MNQPLVSVIIPCHNTAAYLTETLESLFAQSFDHFEAIAIDDGSSDDTLEILQQFAAIDKRLTVLSQANTYCVIARTNAIARAKGKYLVCLDSDDKLAVDYLKKCVAIAESDEQLSVVYSKAMLFDRENKAWALPEFHTKDFLLSNCIFITALIRKSHYDAVGGFDTGLTMFEDWDLFISLVKNHGKIHRINEPLFFYRQRQTCSSVTNQASKQKWSDNLFKIYQKHYAFYCSNGLYFHDLMAARLKREQYYQKPWRKWFYKCFKPEKYKMLCDKSHCA</sequence>